<accession>A0A1H6W8T6</accession>
<protein>
    <submittedName>
        <fullName evidence="1">Uncharacterized protein</fullName>
    </submittedName>
</protein>
<dbReference type="EMBL" id="FNYS01000013">
    <property type="protein sequence ID" value="SEJ13398.1"/>
    <property type="molecule type" value="Genomic_DNA"/>
</dbReference>
<evidence type="ECO:0000313" key="2">
    <source>
        <dbReference type="Proteomes" id="UP000183077"/>
    </source>
</evidence>
<sequence>MLNNFFRINLPYGIMKNEKNQWIAFNREYQPLGINQSDFNSLNEDLIKQLPLYTEYKRLTENKLISLAYGENGIQRDDKGEIYRIYFYNDELNPTGKNASKELWNKYFSIIEEVSKLEKQ</sequence>
<evidence type="ECO:0000313" key="1">
    <source>
        <dbReference type="EMBL" id="SEJ13398.1"/>
    </source>
</evidence>
<organism evidence="1 2">
    <name type="scientific">Myroides marinus</name>
    <dbReference type="NCBI Taxonomy" id="703342"/>
    <lineage>
        <taxon>Bacteria</taxon>
        <taxon>Pseudomonadati</taxon>
        <taxon>Bacteroidota</taxon>
        <taxon>Flavobacteriia</taxon>
        <taxon>Flavobacteriales</taxon>
        <taxon>Flavobacteriaceae</taxon>
        <taxon>Myroides</taxon>
    </lineage>
</organism>
<name>A0A1H6W8T6_9FLAO</name>
<reference evidence="1 2" key="1">
    <citation type="submission" date="2016-10" db="EMBL/GenBank/DDBJ databases">
        <authorList>
            <person name="de Groot N.N."/>
        </authorList>
    </citation>
    <scope>NUCLEOTIDE SEQUENCE [LARGE SCALE GENOMIC DNA]</scope>
    <source>
        <strain evidence="1 2">DSM 23048</strain>
    </source>
</reference>
<dbReference type="AlphaFoldDB" id="A0A1H6W8T6"/>
<gene>
    <name evidence="1" type="ORF">SAMN04488018_11348</name>
</gene>
<dbReference type="Proteomes" id="UP000183077">
    <property type="component" value="Unassembled WGS sequence"/>
</dbReference>
<proteinExistence type="predicted"/>